<name>A0AAN5Z2D9_FUSAU</name>
<dbReference type="InterPro" id="IPR037883">
    <property type="entry name" value="Knr4/Smi1-like_sf"/>
</dbReference>
<dbReference type="SMART" id="SM00860">
    <property type="entry name" value="SMI1_KNR4"/>
    <property type="match status" value="1"/>
</dbReference>
<dbReference type="Proteomes" id="UP000537989">
    <property type="component" value="Unassembled WGS sequence"/>
</dbReference>
<dbReference type="Pfam" id="PF09346">
    <property type="entry name" value="SMI1_KNR4"/>
    <property type="match status" value="1"/>
</dbReference>
<dbReference type="SUPFAM" id="SSF160631">
    <property type="entry name" value="SMI1/KNR4-like"/>
    <property type="match status" value="1"/>
</dbReference>
<gene>
    <name evidence="2" type="ORF">FAUST_9610</name>
</gene>
<evidence type="ECO:0000313" key="2">
    <source>
        <dbReference type="EMBL" id="KAF5230790.1"/>
    </source>
</evidence>
<dbReference type="EMBL" id="JAAMOD010000334">
    <property type="protein sequence ID" value="KAF5230790.1"/>
    <property type="molecule type" value="Genomic_DNA"/>
</dbReference>
<sequence>MDPHKKFDRLNILTNPFLQDVFRDLISLAEEFAVLGHVSTEKTLISLLLSQDSSDDRQREIRYLKYAFVETNLWPDEIPVEDREDEKLENIIMLEPGVSPNDSGSEMGDTDYARFYGLLYTDENCDAISGRSARSRSAALADALAIAIDMASDGTLEIQDVEKDKKVQKVLDHKLDVLAEEVMATFQERFEKGRQSHRGSIKELLVELDENTRNNSNIYEENDEPVPETLFSAPATDEQILAVERKLDIQLPDEYREYFKISNGFGGEGLWNGYFLVAPLFGTDDLEWTEGYDLPIMLHQSVTAGWDLSLTDDREWPTYEKVLLLGRLDIFQMVFISHDLTKRVLETYKEALGSSLISDDLKQQIHKSIASQYGSWDKFQKLEWVTVSIDEGWPSAHGTFAQFLQGKVRQSSRTDPKGEVAMRLASIAYSCMPGSS</sequence>
<dbReference type="AlphaFoldDB" id="A0AAN5Z2D9"/>
<dbReference type="InterPro" id="IPR018958">
    <property type="entry name" value="Knr4/Smi1-like_dom"/>
</dbReference>
<comment type="caution">
    <text evidence="2">The sequence shown here is derived from an EMBL/GenBank/DDBJ whole genome shotgun (WGS) entry which is preliminary data.</text>
</comment>
<accession>A0AAN5Z2D9</accession>
<evidence type="ECO:0000313" key="3">
    <source>
        <dbReference type="Proteomes" id="UP000537989"/>
    </source>
</evidence>
<keyword evidence="3" id="KW-1185">Reference proteome</keyword>
<protein>
    <recommendedName>
        <fullName evidence="1">Knr4/Smi1-like domain-containing protein</fullName>
    </recommendedName>
</protein>
<reference evidence="2 3" key="1">
    <citation type="submission" date="2020-02" db="EMBL/GenBank/DDBJ databases">
        <title>Identification and distribution of gene clusters putatively required for synthesis of sphingolipid metabolism inhibitors in phylogenetically diverse species of the filamentous fungus Fusarium.</title>
        <authorList>
            <person name="Kim H.-S."/>
            <person name="Busman M."/>
            <person name="Brown D.W."/>
            <person name="Divon H."/>
            <person name="Uhlig S."/>
            <person name="Proctor R.H."/>
        </authorList>
    </citation>
    <scope>NUCLEOTIDE SEQUENCE [LARGE SCALE GENOMIC DNA]</scope>
    <source>
        <strain evidence="2 3">NRRL 2903</strain>
    </source>
</reference>
<organism evidence="2 3">
    <name type="scientific">Fusarium austroamericanum</name>
    <dbReference type="NCBI Taxonomy" id="282268"/>
    <lineage>
        <taxon>Eukaryota</taxon>
        <taxon>Fungi</taxon>
        <taxon>Dikarya</taxon>
        <taxon>Ascomycota</taxon>
        <taxon>Pezizomycotina</taxon>
        <taxon>Sordariomycetes</taxon>
        <taxon>Hypocreomycetidae</taxon>
        <taxon>Hypocreales</taxon>
        <taxon>Nectriaceae</taxon>
        <taxon>Fusarium</taxon>
    </lineage>
</organism>
<dbReference type="Gene3D" id="3.40.1580.10">
    <property type="entry name" value="SMI1/KNR4-like"/>
    <property type="match status" value="1"/>
</dbReference>
<proteinExistence type="predicted"/>
<evidence type="ECO:0000259" key="1">
    <source>
        <dbReference type="SMART" id="SM00860"/>
    </source>
</evidence>
<feature type="domain" description="Knr4/Smi1-like" evidence="1">
    <location>
        <begin position="234"/>
        <end position="406"/>
    </location>
</feature>